<dbReference type="NCBIfam" id="NF008629">
    <property type="entry name" value="PRK11617.1"/>
    <property type="match status" value="1"/>
</dbReference>
<gene>
    <name evidence="6" type="primary">nfi</name>
    <name evidence="7" type="ORF">A7E78_08665</name>
</gene>
<evidence type="ECO:0000256" key="1">
    <source>
        <dbReference type="ARBA" id="ARBA00004496"/>
    </source>
</evidence>
<comment type="catalytic activity">
    <reaction evidence="6">
        <text>Endonucleolytic cleavage at apurinic or apyrimidinic sites to products with a 5'-phosphate.</text>
        <dbReference type="EC" id="3.1.21.7"/>
    </reaction>
</comment>
<dbReference type="Pfam" id="PF04493">
    <property type="entry name" value="Endonuclease_5"/>
    <property type="match status" value="1"/>
</dbReference>
<accession>A0A1L3GPT9</accession>
<evidence type="ECO:0000313" key="7">
    <source>
        <dbReference type="EMBL" id="APG27900.1"/>
    </source>
</evidence>
<dbReference type="CDD" id="cd06559">
    <property type="entry name" value="Endonuclease_V"/>
    <property type="match status" value="1"/>
</dbReference>
<keyword evidence="8" id="KW-1185">Reference proteome</keyword>
<sequence length="229" mass="24944">MHFSELHGWDLSSREAIALQKRLAGQISLQEDLPPLLKTVAGVDVSYQRHGELFFAAVVVLCLPDLTVVEQVTACRRTTFPYVPGLLSFRELPVVLEAFRCLQQIPDAVLVDGQGIAHPRRLGLASHLGLWLDLPTVGCAKSRLCGEHGIVGGQRGDRVPLLLDGDEIGAVLTTRSGVKPLYISPGHKISVQSAVQLSLQCGGRYRLPEPTRLAHHLANCARQAREGQD</sequence>
<dbReference type="GO" id="GO:0006281">
    <property type="term" value="P:DNA repair"/>
    <property type="evidence" value="ECO:0007669"/>
    <property type="project" value="UniProtKB-UniRule"/>
</dbReference>
<feature type="binding site" evidence="6">
    <location>
        <position position="112"/>
    </location>
    <ligand>
        <name>Mg(2+)</name>
        <dbReference type="ChEBI" id="CHEBI:18420"/>
    </ligand>
</feature>
<name>A0A1L3GPT9_9BACT</name>
<evidence type="ECO:0000256" key="6">
    <source>
        <dbReference type="HAMAP-Rule" id="MF_00801"/>
    </source>
</evidence>
<dbReference type="OrthoDB" id="9790916at2"/>
<dbReference type="Proteomes" id="UP000182517">
    <property type="component" value="Chromosome"/>
</dbReference>
<dbReference type="GO" id="GO:0000287">
    <property type="term" value="F:magnesium ion binding"/>
    <property type="evidence" value="ECO:0007669"/>
    <property type="project" value="UniProtKB-UniRule"/>
</dbReference>
<dbReference type="GO" id="GO:0016891">
    <property type="term" value="F:RNA endonuclease activity producing 5'-phosphomonoesters, hydrolytic mechanism"/>
    <property type="evidence" value="ECO:0007669"/>
    <property type="project" value="TreeGrafter"/>
</dbReference>
<comment type="function">
    <text evidence="6">DNA repair enzyme involved in the repair of deaminated bases. Selectively cleaves double-stranded DNA at the second phosphodiester bond 3' to a deoxyinosine leaving behind the intact lesion on the nicked DNA.</text>
</comment>
<dbReference type="GO" id="GO:0003727">
    <property type="term" value="F:single-stranded RNA binding"/>
    <property type="evidence" value="ECO:0007669"/>
    <property type="project" value="TreeGrafter"/>
</dbReference>
<keyword evidence="4 6" id="KW-0255">Endonuclease</keyword>
<keyword evidence="2 6" id="KW-0963">Cytoplasm</keyword>
<dbReference type="KEGG" id="pef:A7E78_08665"/>
<dbReference type="HAMAP" id="MF_00801">
    <property type="entry name" value="Endonuclease_5"/>
    <property type="match status" value="1"/>
</dbReference>
<dbReference type="InterPro" id="IPR007581">
    <property type="entry name" value="Endonuclease-V"/>
</dbReference>
<feature type="site" description="Interaction with target DNA" evidence="6">
    <location>
        <position position="82"/>
    </location>
</feature>
<comment type="similarity">
    <text evidence="6">Belongs to the endonuclease V family.</text>
</comment>
<dbReference type="PANTHER" id="PTHR28511">
    <property type="entry name" value="ENDONUCLEASE V"/>
    <property type="match status" value="1"/>
</dbReference>
<dbReference type="GO" id="GO:0043737">
    <property type="term" value="F:deoxyribonuclease V activity"/>
    <property type="evidence" value="ECO:0007669"/>
    <property type="project" value="UniProtKB-UniRule"/>
</dbReference>
<proteinExistence type="inferred from homology"/>
<dbReference type="GO" id="GO:0005737">
    <property type="term" value="C:cytoplasm"/>
    <property type="evidence" value="ECO:0007669"/>
    <property type="project" value="UniProtKB-SubCell"/>
</dbReference>
<feature type="binding site" evidence="6">
    <location>
        <position position="44"/>
    </location>
    <ligand>
        <name>Mg(2+)</name>
        <dbReference type="ChEBI" id="CHEBI:18420"/>
    </ligand>
</feature>
<dbReference type="EC" id="3.1.21.7" evidence="6"/>
<dbReference type="RefSeq" id="WP_072283863.1">
    <property type="nucleotide sequence ID" value="NZ_CP015519.1"/>
</dbReference>
<reference evidence="7 8" key="1">
    <citation type="journal article" date="2017" name="Genome Announc.">
        <title>Complete Genome Sequences of Two Acetylene-Fermenting Pelobacter acetylenicus Strains.</title>
        <authorList>
            <person name="Sutton J.M."/>
            <person name="Baesman S.M."/>
            <person name="Fierst J.L."/>
            <person name="Poret-Peterson A.T."/>
            <person name="Oremland R.S."/>
            <person name="Dunlap D.S."/>
            <person name="Akob D.M."/>
        </authorList>
    </citation>
    <scope>NUCLEOTIDE SEQUENCE [LARGE SCALE GENOMIC DNA]</scope>
    <source>
        <strain evidence="7 8">SFB93</strain>
    </source>
</reference>
<keyword evidence="3 6" id="KW-0540">Nuclease</keyword>
<evidence type="ECO:0000256" key="5">
    <source>
        <dbReference type="ARBA" id="ARBA00022801"/>
    </source>
</evidence>
<dbReference type="EMBL" id="CP015519">
    <property type="protein sequence ID" value="APG27900.1"/>
    <property type="molecule type" value="Genomic_DNA"/>
</dbReference>
<comment type="cofactor">
    <cofactor evidence="6">
        <name>Mg(2+)</name>
        <dbReference type="ChEBI" id="CHEBI:18420"/>
    </cofactor>
</comment>
<keyword evidence="6" id="KW-0227">DNA damage</keyword>
<dbReference type="AlphaFoldDB" id="A0A1L3GPT9"/>
<keyword evidence="5 6" id="KW-0378">Hydrolase</keyword>
<evidence type="ECO:0000256" key="4">
    <source>
        <dbReference type="ARBA" id="ARBA00022759"/>
    </source>
</evidence>
<keyword evidence="6" id="KW-0460">Magnesium</keyword>
<evidence type="ECO:0000313" key="8">
    <source>
        <dbReference type="Proteomes" id="UP000182517"/>
    </source>
</evidence>
<evidence type="ECO:0000256" key="3">
    <source>
        <dbReference type="ARBA" id="ARBA00022722"/>
    </source>
</evidence>
<dbReference type="PANTHER" id="PTHR28511:SF1">
    <property type="entry name" value="ENDONUCLEASE V"/>
    <property type="match status" value="1"/>
</dbReference>
<dbReference type="STRING" id="1842532.A7E78_08665"/>
<dbReference type="Gene3D" id="3.30.2170.10">
    <property type="entry name" value="archaeoglobus fulgidus dsm 4304 superfamily"/>
    <property type="match status" value="1"/>
</dbReference>
<comment type="subcellular location">
    <subcellularLocation>
        <location evidence="1 6">Cytoplasm</location>
    </subcellularLocation>
</comment>
<evidence type="ECO:0000256" key="2">
    <source>
        <dbReference type="ARBA" id="ARBA00022490"/>
    </source>
</evidence>
<organism evidence="7 8">
    <name type="scientific">Syntrophotalea acetylenivorans</name>
    <dbReference type="NCBI Taxonomy" id="1842532"/>
    <lineage>
        <taxon>Bacteria</taxon>
        <taxon>Pseudomonadati</taxon>
        <taxon>Thermodesulfobacteriota</taxon>
        <taxon>Desulfuromonadia</taxon>
        <taxon>Desulfuromonadales</taxon>
        <taxon>Syntrophotaleaceae</taxon>
        <taxon>Syntrophotalea</taxon>
    </lineage>
</organism>
<keyword evidence="6" id="KW-0479">Metal-binding</keyword>
<keyword evidence="6" id="KW-0234">DNA repair</keyword>
<protein>
    <recommendedName>
        <fullName evidence="6">Endonuclease V</fullName>
        <ecNumber evidence="6">3.1.21.7</ecNumber>
    </recommendedName>
    <alternativeName>
        <fullName evidence="6">Deoxyinosine 3'endonuclease</fullName>
    </alternativeName>
    <alternativeName>
        <fullName evidence="6">Deoxyribonuclease V</fullName>
        <shortName evidence="6">DNase V</shortName>
    </alternativeName>
</protein>